<dbReference type="AlphaFoldDB" id="A0AAX2ADG6"/>
<dbReference type="EMBL" id="NXID01000040">
    <property type="protein sequence ID" value="RXK15067.1"/>
    <property type="molecule type" value="Genomic_DNA"/>
</dbReference>
<evidence type="ECO:0000256" key="9">
    <source>
        <dbReference type="SAM" id="SignalP"/>
    </source>
</evidence>
<keyword evidence="5 8" id="KW-0472">Membrane</keyword>
<keyword evidence="7" id="KW-0175">Coiled coil</keyword>
<dbReference type="InterPro" id="IPR002898">
    <property type="entry name" value="MotA_ExbB_proton_chnl"/>
</dbReference>
<evidence type="ECO:0000256" key="1">
    <source>
        <dbReference type="ARBA" id="ARBA00004429"/>
    </source>
</evidence>
<dbReference type="GO" id="GO:0017038">
    <property type="term" value="P:protein import"/>
    <property type="evidence" value="ECO:0007669"/>
    <property type="project" value="TreeGrafter"/>
</dbReference>
<evidence type="ECO:0000256" key="2">
    <source>
        <dbReference type="ARBA" id="ARBA00022475"/>
    </source>
</evidence>
<dbReference type="GO" id="GO:0005886">
    <property type="term" value="C:plasma membrane"/>
    <property type="evidence" value="ECO:0007669"/>
    <property type="project" value="UniProtKB-SubCell"/>
</dbReference>
<dbReference type="KEGG" id="amyt:AMYT_0419"/>
<feature type="domain" description="MotA/TolQ/ExbB proton channel" evidence="10">
    <location>
        <begin position="322"/>
        <end position="426"/>
    </location>
</feature>
<keyword evidence="2" id="KW-1003">Cell membrane</keyword>
<comment type="caution">
    <text evidence="11">The sequence shown here is derived from an EMBL/GenBank/DDBJ whole genome shotgun (WGS) entry which is preliminary data.</text>
</comment>
<evidence type="ECO:0000256" key="7">
    <source>
        <dbReference type="SAM" id="Coils"/>
    </source>
</evidence>
<feature type="transmembrane region" description="Helical" evidence="8">
    <location>
        <begin position="263"/>
        <end position="290"/>
    </location>
</feature>
<keyword evidence="6" id="KW-0813">Transport</keyword>
<evidence type="ECO:0000256" key="5">
    <source>
        <dbReference type="ARBA" id="ARBA00023136"/>
    </source>
</evidence>
<feature type="coiled-coil region" evidence="7">
    <location>
        <begin position="20"/>
        <end position="97"/>
    </location>
</feature>
<sequence>MIKIILASALLVTSLFSLDLNNLLNNVKQTSNKELQEEKQRLEEFLNNKQKQQELLIQTKKELKEENETTKQLKKQIEKLEEELSQKESELTVKIGDLGEMFGSVRQTSADFLTNYQRTFTASQFPQKEEIFTKFSNSKKLPTIEELTSFWHTMLDEIIQSGNISKYEANVISNNGEKKLQEVTRIGLFSAFSNGEFLKYSTDINSLIELSIQPSSTFKSEAKEFEQSTNEIKSILIDPTKGTLFEMLGNNPTLLDRVHQGGIVGYIIIFLGVLGLIFAIYKIISLNLIYSKIKKQQKDISNYDESNSLGKIASVFYKNINDSISNLEIKIGEEILKETNNIKKGQSFVKLLAAVTPLLGLLGTVTGMIATFQAITLFGTGDPKLMAGGISTALITTVLGLITAIPLLFAYTYISSKSENIVSILEEQSIGMLAKTLKQND</sequence>
<keyword evidence="4 8" id="KW-1133">Transmembrane helix</keyword>
<dbReference type="Proteomes" id="UP000290092">
    <property type="component" value="Unassembled WGS sequence"/>
</dbReference>
<feature type="transmembrane region" description="Helical" evidence="8">
    <location>
        <begin position="351"/>
        <end position="378"/>
    </location>
</feature>
<evidence type="ECO:0000256" key="3">
    <source>
        <dbReference type="ARBA" id="ARBA00022692"/>
    </source>
</evidence>
<dbReference type="InterPro" id="IPR017270">
    <property type="entry name" value="MotA/TolQ/ExbB-rel"/>
</dbReference>
<accession>A0AAX2ADG6</accession>
<comment type="subcellular location">
    <subcellularLocation>
        <location evidence="1">Cell inner membrane</location>
        <topology evidence="1">Multi-pass membrane protein</topology>
    </subcellularLocation>
    <subcellularLocation>
        <location evidence="6">Membrane</location>
        <topology evidence="6">Multi-pass membrane protein</topology>
    </subcellularLocation>
</comment>
<feature type="signal peptide" evidence="9">
    <location>
        <begin position="1"/>
        <end position="19"/>
    </location>
</feature>
<comment type="similarity">
    <text evidence="6">Belongs to the exbB/tolQ family.</text>
</comment>
<proteinExistence type="inferred from homology"/>
<keyword evidence="6" id="KW-0653">Protein transport</keyword>
<keyword evidence="9" id="KW-0732">Signal</keyword>
<dbReference type="InterPro" id="IPR050790">
    <property type="entry name" value="ExbB/TolQ_transport"/>
</dbReference>
<evidence type="ECO:0000256" key="4">
    <source>
        <dbReference type="ARBA" id="ARBA00022989"/>
    </source>
</evidence>
<organism evidence="11 12">
    <name type="scientific">Malaciobacter mytili LMG 24559</name>
    <dbReference type="NCBI Taxonomy" id="1032238"/>
    <lineage>
        <taxon>Bacteria</taxon>
        <taxon>Pseudomonadati</taxon>
        <taxon>Campylobacterota</taxon>
        <taxon>Epsilonproteobacteria</taxon>
        <taxon>Campylobacterales</taxon>
        <taxon>Arcobacteraceae</taxon>
        <taxon>Malaciobacter</taxon>
    </lineage>
</organism>
<name>A0AAX2ADG6_9BACT</name>
<reference evidence="11 12" key="1">
    <citation type="submission" date="2017-09" db="EMBL/GenBank/DDBJ databases">
        <title>Genomics of the genus Arcobacter.</title>
        <authorList>
            <person name="Perez-Cataluna A."/>
            <person name="Figueras M.J."/>
            <person name="Salas-Masso N."/>
        </authorList>
    </citation>
    <scope>NUCLEOTIDE SEQUENCE [LARGE SCALE GENOMIC DNA]</scope>
    <source>
        <strain evidence="11 12">CECT 7386</strain>
    </source>
</reference>
<dbReference type="Pfam" id="PF01618">
    <property type="entry name" value="MotA_ExbB"/>
    <property type="match status" value="1"/>
</dbReference>
<dbReference type="PANTHER" id="PTHR30625:SF11">
    <property type="entry name" value="MOTA_TOLQ_EXBB PROTON CHANNEL DOMAIN-CONTAINING PROTEIN"/>
    <property type="match status" value="1"/>
</dbReference>
<evidence type="ECO:0000313" key="12">
    <source>
        <dbReference type="Proteomes" id="UP000290092"/>
    </source>
</evidence>
<protein>
    <recommendedName>
        <fullName evidence="10">MotA/TolQ/ExbB proton channel domain-containing protein</fullName>
    </recommendedName>
</protein>
<keyword evidence="3 8" id="KW-0812">Transmembrane</keyword>
<evidence type="ECO:0000256" key="6">
    <source>
        <dbReference type="RuleBase" id="RU004057"/>
    </source>
</evidence>
<keyword evidence="12" id="KW-1185">Reference proteome</keyword>
<evidence type="ECO:0000256" key="8">
    <source>
        <dbReference type="SAM" id="Phobius"/>
    </source>
</evidence>
<feature type="chain" id="PRO_5043466281" description="MotA/TolQ/ExbB proton channel domain-containing protein" evidence="9">
    <location>
        <begin position="20"/>
        <end position="441"/>
    </location>
</feature>
<feature type="transmembrane region" description="Helical" evidence="8">
    <location>
        <begin position="390"/>
        <end position="414"/>
    </location>
</feature>
<dbReference type="RefSeq" id="WP_114840915.1">
    <property type="nucleotide sequence ID" value="NZ_CP031219.1"/>
</dbReference>
<dbReference type="PIRSF" id="PIRSF037714">
    <property type="entry name" value="TolR"/>
    <property type="match status" value="1"/>
</dbReference>
<gene>
    <name evidence="11" type="ORF">CP985_10420</name>
</gene>
<evidence type="ECO:0000259" key="10">
    <source>
        <dbReference type="Pfam" id="PF01618"/>
    </source>
</evidence>
<evidence type="ECO:0000313" key="11">
    <source>
        <dbReference type="EMBL" id="RXK15067.1"/>
    </source>
</evidence>
<dbReference type="PANTHER" id="PTHR30625">
    <property type="entry name" value="PROTEIN TOLQ"/>
    <property type="match status" value="1"/>
</dbReference>